<evidence type="ECO:0000313" key="2">
    <source>
        <dbReference type="Proteomes" id="UP000215002"/>
    </source>
</evidence>
<protein>
    <submittedName>
        <fullName evidence="1">Uncharacterized protein</fullName>
    </submittedName>
</protein>
<keyword evidence="2" id="KW-1185">Reference proteome</keyword>
<gene>
    <name evidence="1" type="ORF">MuYL_2108</name>
</gene>
<reference evidence="1 2" key="1">
    <citation type="submission" date="2017-08" db="EMBL/GenBank/DDBJ databases">
        <title>Complete genome sequence of Mucilaginibacter sp. strain BJC16-A31.</title>
        <authorList>
            <consortium name="Henan University of Science and Technology"/>
            <person name="You X."/>
        </authorList>
    </citation>
    <scope>NUCLEOTIDE SEQUENCE [LARGE SCALE GENOMIC DNA]</scope>
    <source>
        <strain evidence="1 2">BJC16-A31</strain>
    </source>
</reference>
<dbReference type="Proteomes" id="UP000215002">
    <property type="component" value="Chromosome"/>
</dbReference>
<dbReference type="EMBL" id="CP022743">
    <property type="protein sequence ID" value="ASU33998.1"/>
    <property type="molecule type" value="Genomic_DNA"/>
</dbReference>
<evidence type="ECO:0000313" key="1">
    <source>
        <dbReference type="EMBL" id="ASU33998.1"/>
    </source>
</evidence>
<proteinExistence type="predicted"/>
<accession>A0A223NWM2</accession>
<name>A0A223NWM2_9SPHI</name>
<organism evidence="1 2">
    <name type="scientific">Mucilaginibacter xinganensis</name>
    <dbReference type="NCBI Taxonomy" id="1234841"/>
    <lineage>
        <taxon>Bacteria</taxon>
        <taxon>Pseudomonadati</taxon>
        <taxon>Bacteroidota</taxon>
        <taxon>Sphingobacteriia</taxon>
        <taxon>Sphingobacteriales</taxon>
        <taxon>Sphingobacteriaceae</taxon>
        <taxon>Mucilaginibacter</taxon>
    </lineage>
</organism>
<dbReference type="KEGG" id="muc:MuYL_2108"/>
<sequence length="43" mass="4847">MIFITAKVITYLNVTAYLWVTTNFLPPGNPSFALNYPGQKPLM</sequence>
<dbReference type="AlphaFoldDB" id="A0A223NWM2"/>